<keyword evidence="2" id="KW-1185">Reference proteome</keyword>
<dbReference type="Proteomes" id="UP001055072">
    <property type="component" value="Unassembled WGS sequence"/>
</dbReference>
<evidence type="ECO:0000313" key="1">
    <source>
        <dbReference type="EMBL" id="KAI0083262.1"/>
    </source>
</evidence>
<evidence type="ECO:0000313" key="2">
    <source>
        <dbReference type="Proteomes" id="UP001055072"/>
    </source>
</evidence>
<sequence length="225" mass="25743">MWNDVAGYGGIEVAAGEIMWSQTREAAFEKARAMLKDIESLQFVLLIQLDELKIWQSPDTNLDAKLTCIAQRKLTPWVGEMAGKLSPWIHKHRRIYGDKEEWTWWAGFKDIHYVIIDRENLVNTFTKINLPKNKTQHVKFLLDQVFLDPHPDCQGERISTEAKLTIVDCSLRKTLQAGVQKQVRERIRVWLNSSGVGSGPCLKQVQSSDGLVSVKKPKPQQYDIA</sequence>
<reference evidence="1" key="1">
    <citation type="journal article" date="2021" name="Environ. Microbiol.">
        <title>Gene family expansions and transcriptome signatures uncover fungal adaptations to wood decay.</title>
        <authorList>
            <person name="Hage H."/>
            <person name="Miyauchi S."/>
            <person name="Viragh M."/>
            <person name="Drula E."/>
            <person name="Min B."/>
            <person name="Chaduli D."/>
            <person name="Navarro D."/>
            <person name="Favel A."/>
            <person name="Norest M."/>
            <person name="Lesage-Meessen L."/>
            <person name="Balint B."/>
            <person name="Merenyi Z."/>
            <person name="de Eugenio L."/>
            <person name="Morin E."/>
            <person name="Martinez A.T."/>
            <person name="Baldrian P."/>
            <person name="Stursova M."/>
            <person name="Martinez M.J."/>
            <person name="Novotny C."/>
            <person name="Magnuson J.K."/>
            <person name="Spatafora J.W."/>
            <person name="Maurice S."/>
            <person name="Pangilinan J."/>
            <person name="Andreopoulos W."/>
            <person name="LaButti K."/>
            <person name="Hundley H."/>
            <person name="Na H."/>
            <person name="Kuo A."/>
            <person name="Barry K."/>
            <person name="Lipzen A."/>
            <person name="Henrissat B."/>
            <person name="Riley R."/>
            <person name="Ahrendt S."/>
            <person name="Nagy L.G."/>
            <person name="Grigoriev I.V."/>
            <person name="Martin F."/>
            <person name="Rosso M.N."/>
        </authorList>
    </citation>
    <scope>NUCLEOTIDE SEQUENCE</scope>
    <source>
        <strain evidence="1">CBS 384.51</strain>
    </source>
</reference>
<name>A0ACB8TMM4_9APHY</name>
<organism evidence="1 2">
    <name type="scientific">Irpex rosettiformis</name>
    <dbReference type="NCBI Taxonomy" id="378272"/>
    <lineage>
        <taxon>Eukaryota</taxon>
        <taxon>Fungi</taxon>
        <taxon>Dikarya</taxon>
        <taxon>Basidiomycota</taxon>
        <taxon>Agaricomycotina</taxon>
        <taxon>Agaricomycetes</taxon>
        <taxon>Polyporales</taxon>
        <taxon>Irpicaceae</taxon>
        <taxon>Irpex</taxon>
    </lineage>
</organism>
<gene>
    <name evidence="1" type="ORF">BDY19DRAFT_979873</name>
</gene>
<proteinExistence type="predicted"/>
<comment type="caution">
    <text evidence="1">The sequence shown here is derived from an EMBL/GenBank/DDBJ whole genome shotgun (WGS) entry which is preliminary data.</text>
</comment>
<accession>A0ACB8TMM4</accession>
<dbReference type="EMBL" id="MU274977">
    <property type="protein sequence ID" value="KAI0083262.1"/>
    <property type="molecule type" value="Genomic_DNA"/>
</dbReference>
<protein>
    <submittedName>
        <fullName evidence="1">Uncharacterized protein</fullName>
    </submittedName>
</protein>